<evidence type="ECO:0000259" key="4">
    <source>
        <dbReference type="Pfam" id="PF13472"/>
    </source>
</evidence>
<evidence type="ECO:0000256" key="1">
    <source>
        <dbReference type="ARBA" id="ARBA00008668"/>
    </source>
</evidence>
<dbReference type="Pfam" id="PF13472">
    <property type="entry name" value="Lipase_GDSL_2"/>
    <property type="match status" value="1"/>
</dbReference>
<dbReference type="SUPFAM" id="SSF49785">
    <property type="entry name" value="Galactose-binding domain-like"/>
    <property type="match status" value="1"/>
</dbReference>
<dbReference type="CDD" id="cd01821">
    <property type="entry name" value="Rhamnogalacturan_acetylesterase_like"/>
    <property type="match status" value="1"/>
</dbReference>
<dbReference type="InterPro" id="IPR013830">
    <property type="entry name" value="SGNH_hydro"/>
</dbReference>
<dbReference type="AlphaFoldDB" id="A0A255YT28"/>
<comment type="caution">
    <text evidence="5">The sequence shown here is derived from an EMBL/GenBank/DDBJ whole genome shotgun (WGS) entry which is preliminary data.</text>
</comment>
<sequence>MPARAEPDRWEFRFAGQGPGTPVTATETYDPVKGYGFEPGLAPGGDRPFRFSVKVPEGNYRVTVTLGDARAKARTSVKAESRRLMLWGVETDKGRFDTRSFIVNVRTTALPPPPPNAPGGTAVRINEREVGTLHWDDKLTLEFADKTPRVAAVTVEKVELPTLYLAGDSTVTDQPAEPGASWGQMITSMLTPEIAVANHAESGETMKSFITGLRLDKILSSIKAGDTVLIQFGHNDSKSAWPQTYVDAASTYPAYLRVFIAEVRRRGAVPVLVTSPHRRTFDAAGRITNSHGDYPDAMRKVAGAEGVALIDLNALSKEIYEALGPEIAPRAFSNDGKDATHHNNVGAWLMARAVVAGIMASDLALKSHIRRDLPPFDPRHPPGPDALNLPESPVRSEVTPRGN</sequence>
<evidence type="ECO:0000313" key="6">
    <source>
        <dbReference type="Proteomes" id="UP000216998"/>
    </source>
</evidence>
<dbReference type="GO" id="GO:0016788">
    <property type="term" value="F:hydrolase activity, acting on ester bonds"/>
    <property type="evidence" value="ECO:0007669"/>
    <property type="project" value="UniProtKB-ARBA"/>
</dbReference>
<feature type="domain" description="SGNH hydrolase-type esterase" evidence="4">
    <location>
        <begin position="167"/>
        <end position="346"/>
    </location>
</feature>
<evidence type="ECO:0000313" key="5">
    <source>
        <dbReference type="EMBL" id="OYQ31795.1"/>
    </source>
</evidence>
<organism evidence="5 6">
    <name type="scientific">Niveispirillum lacus</name>
    <dbReference type="NCBI Taxonomy" id="1981099"/>
    <lineage>
        <taxon>Bacteria</taxon>
        <taxon>Pseudomonadati</taxon>
        <taxon>Pseudomonadota</taxon>
        <taxon>Alphaproteobacteria</taxon>
        <taxon>Rhodospirillales</taxon>
        <taxon>Azospirillaceae</taxon>
        <taxon>Niveispirillum</taxon>
    </lineage>
</organism>
<accession>A0A255YT28</accession>
<dbReference type="PANTHER" id="PTHR43695:SF1">
    <property type="entry name" value="RHAMNOGALACTURONAN ACETYLESTERASE"/>
    <property type="match status" value="1"/>
</dbReference>
<dbReference type="InterPro" id="IPR008979">
    <property type="entry name" value="Galactose-bd-like_sf"/>
</dbReference>
<gene>
    <name evidence="5" type="ORF">CHU95_19705</name>
</gene>
<dbReference type="Proteomes" id="UP000216998">
    <property type="component" value="Unassembled WGS sequence"/>
</dbReference>
<name>A0A255YT28_9PROT</name>
<dbReference type="SUPFAM" id="SSF52266">
    <property type="entry name" value="SGNH hydrolase"/>
    <property type="match status" value="1"/>
</dbReference>
<keyword evidence="6" id="KW-1185">Reference proteome</keyword>
<evidence type="ECO:0000256" key="2">
    <source>
        <dbReference type="ARBA" id="ARBA00022801"/>
    </source>
</evidence>
<reference evidence="5 6" key="1">
    <citation type="submission" date="2017-07" db="EMBL/GenBank/DDBJ databases">
        <title>Niveispirillum cyanobacteriorum sp. nov., isolated from cyanobacterial aggregates in a eutrophic lake.</title>
        <authorList>
            <person name="Cai H."/>
        </authorList>
    </citation>
    <scope>NUCLEOTIDE SEQUENCE [LARGE SCALE GENOMIC DNA]</scope>
    <source>
        <strain evidence="6">TH1-14</strain>
    </source>
</reference>
<dbReference type="Gene3D" id="3.40.50.1110">
    <property type="entry name" value="SGNH hydrolase"/>
    <property type="match status" value="1"/>
</dbReference>
<proteinExistence type="inferred from homology"/>
<comment type="similarity">
    <text evidence="1">Belongs to the 'GDSL' lipolytic enzyme family.</text>
</comment>
<dbReference type="PANTHER" id="PTHR43695">
    <property type="entry name" value="PUTATIVE (AFU_ORTHOLOGUE AFUA_2G17250)-RELATED"/>
    <property type="match status" value="1"/>
</dbReference>
<dbReference type="InterPro" id="IPR037459">
    <property type="entry name" value="RhgT-like"/>
</dbReference>
<keyword evidence="2" id="KW-0378">Hydrolase</keyword>
<dbReference type="OrthoDB" id="191551at2"/>
<dbReference type="EMBL" id="NOXU01000032">
    <property type="protein sequence ID" value="OYQ31795.1"/>
    <property type="molecule type" value="Genomic_DNA"/>
</dbReference>
<dbReference type="InterPro" id="IPR036514">
    <property type="entry name" value="SGNH_hydro_sf"/>
</dbReference>
<evidence type="ECO:0000256" key="3">
    <source>
        <dbReference type="SAM" id="MobiDB-lite"/>
    </source>
</evidence>
<dbReference type="Gene3D" id="2.60.120.430">
    <property type="entry name" value="Galactose-binding lectin"/>
    <property type="match status" value="1"/>
</dbReference>
<protein>
    <submittedName>
        <fullName evidence="5">Rhamnogalacturonan acetylesterase</fullName>
    </submittedName>
</protein>
<feature type="region of interest" description="Disordered" evidence="3">
    <location>
        <begin position="374"/>
        <end position="403"/>
    </location>
</feature>